<dbReference type="InterPro" id="IPR021109">
    <property type="entry name" value="Peptidase_aspartic_dom_sf"/>
</dbReference>
<dbReference type="EMBL" id="JAHRHJ020000011">
    <property type="protein sequence ID" value="KAH9296672.1"/>
    <property type="molecule type" value="Genomic_DNA"/>
</dbReference>
<reference evidence="1 2" key="1">
    <citation type="journal article" date="2021" name="Nat. Plants">
        <title>The Taxus genome provides insights into paclitaxel biosynthesis.</title>
        <authorList>
            <person name="Xiong X."/>
            <person name="Gou J."/>
            <person name="Liao Q."/>
            <person name="Li Y."/>
            <person name="Zhou Q."/>
            <person name="Bi G."/>
            <person name="Li C."/>
            <person name="Du R."/>
            <person name="Wang X."/>
            <person name="Sun T."/>
            <person name="Guo L."/>
            <person name="Liang H."/>
            <person name="Lu P."/>
            <person name="Wu Y."/>
            <person name="Zhang Z."/>
            <person name="Ro D.K."/>
            <person name="Shang Y."/>
            <person name="Huang S."/>
            <person name="Yan J."/>
        </authorList>
    </citation>
    <scope>NUCLEOTIDE SEQUENCE [LARGE SCALE GENOMIC DNA]</scope>
    <source>
        <strain evidence="1">Ta-2019</strain>
    </source>
</reference>
<protein>
    <submittedName>
        <fullName evidence="1">Uncharacterized protein</fullName>
    </submittedName>
</protein>
<sequence>MEARNELKRIKLCFNCRDPWTPNHCCQGKGSIHYIEVVSDDEDDGDNVDPKNNEDQAKEGEVVITGATLATLVVPPTFYAFRVRGDLYGKKITILIDSGATHNFIDEDLVAKMGLQEEDFQGFNVIVADGHSISCTKKIPQLKFTIGDHEVRDDFYVVSIGGLDLVLGVQWLQSLGEFIQNYQTMELKFKV</sequence>
<dbReference type="Gene3D" id="2.40.70.10">
    <property type="entry name" value="Acid Proteases"/>
    <property type="match status" value="1"/>
</dbReference>
<evidence type="ECO:0000313" key="1">
    <source>
        <dbReference type="EMBL" id="KAH9296672.1"/>
    </source>
</evidence>
<organism evidence="1 2">
    <name type="scientific">Taxus chinensis</name>
    <name type="common">Chinese yew</name>
    <name type="synonym">Taxus wallichiana var. chinensis</name>
    <dbReference type="NCBI Taxonomy" id="29808"/>
    <lineage>
        <taxon>Eukaryota</taxon>
        <taxon>Viridiplantae</taxon>
        <taxon>Streptophyta</taxon>
        <taxon>Embryophyta</taxon>
        <taxon>Tracheophyta</taxon>
        <taxon>Spermatophyta</taxon>
        <taxon>Pinopsida</taxon>
        <taxon>Pinidae</taxon>
        <taxon>Conifers II</taxon>
        <taxon>Cupressales</taxon>
        <taxon>Taxaceae</taxon>
        <taxon>Taxus</taxon>
    </lineage>
</organism>
<comment type="caution">
    <text evidence="1">The sequence shown here is derived from an EMBL/GenBank/DDBJ whole genome shotgun (WGS) entry which is preliminary data.</text>
</comment>
<dbReference type="SUPFAM" id="SSF50630">
    <property type="entry name" value="Acid proteases"/>
    <property type="match status" value="1"/>
</dbReference>
<accession>A0AA38C9T2</accession>
<gene>
    <name evidence="1" type="ORF">KI387_044252</name>
</gene>
<proteinExistence type="predicted"/>
<dbReference type="AlphaFoldDB" id="A0AA38C9T2"/>
<dbReference type="Pfam" id="PF08284">
    <property type="entry name" value="RVP_2"/>
    <property type="match status" value="1"/>
</dbReference>
<dbReference type="Proteomes" id="UP000824469">
    <property type="component" value="Unassembled WGS sequence"/>
</dbReference>
<keyword evidence="2" id="KW-1185">Reference proteome</keyword>
<evidence type="ECO:0000313" key="2">
    <source>
        <dbReference type="Proteomes" id="UP000824469"/>
    </source>
</evidence>
<name>A0AA38C9T2_TAXCH</name>
<dbReference type="OMA" id="QSHYICK"/>
<dbReference type="CDD" id="cd00303">
    <property type="entry name" value="retropepsin_like"/>
    <property type="match status" value="1"/>
</dbReference>